<feature type="region of interest" description="Disordered" evidence="1">
    <location>
        <begin position="31"/>
        <end position="64"/>
    </location>
</feature>
<dbReference type="OrthoDB" id="4851849at2759"/>
<dbReference type="AlphaFoldDB" id="A0A9W9AMX6"/>
<evidence type="ECO:0000256" key="1">
    <source>
        <dbReference type="SAM" id="MobiDB-lite"/>
    </source>
</evidence>
<feature type="compositionally biased region" description="Basic and acidic residues" evidence="1">
    <location>
        <begin position="55"/>
        <end position="64"/>
    </location>
</feature>
<protein>
    <submittedName>
        <fullName evidence="2">Uncharacterized protein</fullName>
    </submittedName>
</protein>
<feature type="compositionally biased region" description="Polar residues" evidence="1">
    <location>
        <begin position="31"/>
        <end position="52"/>
    </location>
</feature>
<evidence type="ECO:0000313" key="2">
    <source>
        <dbReference type="EMBL" id="KAJ4485196.1"/>
    </source>
</evidence>
<name>A0A9W9AMX6_9AGAR</name>
<dbReference type="PANTHER" id="PTHR42037">
    <property type="match status" value="1"/>
</dbReference>
<dbReference type="Proteomes" id="UP001150266">
    <property type="component" value="Unassembled WGS sequence"/>
</dbReference>
<organism evidence="2 3">
    <name type="scientific">Lentinula aciculospora</name>
    <dbReference type="NCBI Taxonomy" id="153920"/>
    <lineage>
        <taxon>Eukaryota</taxon>
        <taxon>Fungi</taxon>
        <taxon>Dikarya</taxon>
        <taxon>Basidiomycota</taxon>
        <taxon>Agaricomycotina</taxon>
        <taxon>Agaricomycetes</taxon>
        <taxon>Agaricomycetidae</taxon>
        <taxon>Agaricales</taxon>
        <taxon>Marasmiineae</taxon>
        <taxon>Omphalotaceae</taxon>
        <taxon>Lentinula</taxon>
    </lineage>
</organism>
<reference evidence="2" key="1">
    <citation type="submission" date="2022-08" db="EMBL/GenBank/DDBJ databases">
        <title>A Global Phylogenomic Analysis of the Shiitake Genus Lentinula.</title>
        <authorList>
            <consortium name="DOE Joint Genome Institute"/>
            <person name="Sierra-Patev S."/>
            <person name="Min B."/>
            <person name="Naranjo-Ortiz M."/>
            <person name="Looney B."/>
            <person name="Konkel Z."/>
            <person name="Slot J.C."/>
            <person name="Sakamoto Y."/>
            <person name="Steenwyk J.L."/>
            <person name="Rokas A."/>
            <person name="Carro J."/>
            <person name="Camarero S."/>
            <person name="Ferreira P."/>
            <person name="Molpeceres G."/>
            <person name="Ruiz-Duenas F.J."/>
            <person name="Serrano A."/>
            <person name="Henrissat B."/>
            <person name="Drula E."/>
            <person name="Hughes K.W."/>
            <person name="Mata J.L."/>
            <person name="Ishikawa N.K."/>
            <person name="Vargas-Isla R."/>
            <person name="Ushijima S."/>
            <person name="Smith C.A."/>
            <person name="Ahrendt S."/>
            <person name="Andreopoulos W."/>
            <person name="He G."/>
            <person name="Labutti K."/>
            <person name="Lipzen A."/>
            <person name="Ng V."/>
            <person name="Riley R."/>
            <person name="Sandor L."/>
            <person name="Barry K."/>
            <person name="Martinez A.T."/>
            <person name="Xiao Y."/>
            <person name="Gibbons J.G."/>
            <person name="Terashima K."/>
            <person name="Grigoriev I.V."/>
            <person name="Hibbett D.S."/>
        </authorList>
    </citation>
    <scope>NUCLEOTIDE SEQUENCE</scope>
    <source>
        <strain evidence="2">JLM2183</strain>
    </source>
</reference>
<gene>
    <name evidence="2" type="ORF">J3R30DRAFT_3813504</name>
</gene>
<keyword evidence="3" id="KW-1185">Reference proteome</keyword>
<evidence type="ECO:0000313" key="3">
    <source>
        <dbReference type="Proteomes" id="UP001150266"/>
    </source>
</evidence>
<accession>A0A9W9AMX6</accession>
<dbReference type="PANTHER" id="PTHR42037:SF1">
    <property type="match status" value="1"/>
</dbReference>
<comment type="caution">
    <text evidence="2">The sequence shown here is derived from an EMBL/GenBank/DDBJ whole genome shotgun (WGS) entry which is preliminary data.</text>
</comment>
<dbReference type="EMBL" id="JAOTPV010000003">
    <property type="protein sequence ID" value="KAJ4485196.1"/>
    <property type="molecule type" value="Genomic_DNA"/>
</dbReference>
<dbReference type="Pfam" id="PF14441">
    <property type="entry name" value="OTT_1508_deam"/>
    <property type="match status" value="1"/>
</dbReference>
<sequence>MSSRFTWDAPGLNKGQFIALTNLLSLRNGRQLQPPSEQASEFGNDFPQSNPRVKQRTDSSPEDDLKQRFLDRLAEVISKDKRVEYVACTTMKEYQDHVKVWVACNDGLDENDKAFLCSFSAKMSALAIIQQNSLWNLLLKHNTPRLGVYASWVSSKDHQLSLNTICDENMKKTLNDFLDTIEHRSSTNKFDRLCCLALQIRDIPSAQKMIQDYLKNGKCLWKSIIFLARFRRAYLTFCEIAQTIPRFCSLEFFPIPKIITPCKPPPLKLADTFHLLRQPLNTTTVHRFVARISIQDAQQRFDQRQKQSLHVHAELQIVQHLLQSHIHIEDIFQYMGCSKRNCFMCKTFLHIFCHVGTRGCHGKLYNQWSIPEISGIDDQMMQELEKTVKQILEILLQELSKPIPTCGAVPDSSAGTTTIHTPMGSDITPDWDRQILNALHTYFASQWRIDWSQRLAVSATLAQPYLSVITAKGEIYPV</sequence>
<proteinExistence type="predicted"/>
<dbReference type="InterPro" id="IPR027796">
    <property type="entry name" value="OTT_1508_deam-like"/>
</dbReference>